<feature type="domain" description="Carrier" evidence="14">
    <location>
        <begin position="29"/>
        <end position="102"/>
    </location>
</feature>
<evidence type="ECO:0000256" key="9">
    <source>
        <dbReference type="ARBA" id="ARBA00022982"/>
    </source>
</evidence>
<dbReference type="OrthoDB" id="448946at2759"/>
<evidence type="ECO:0000256" key="7">
    <source>
        <dbReference type="ARBA" id="ARBA00022832"/>
    </source>
</evidence>
<evidence type="ECO:0000313" key="16">
    <source>
        <dbReference type="Proteomes" id="UP000029725"/>
    </source>
</evidence>
<dbReference type="PROSITE" id="PS50075">
    <property type="entry name" value="CARRIER"/>
    <property type="match status" value="1"/>
</dbReference>
<dbReference type="InterPro" id="IPR009081">
    <property type="entry name" value="PP-bd_ACP"/>
</dbReference>
<dbReference type="SUPFAM" id="SSF47336">
    <property type="entry name" value="ACP-like"/>
    <property type="match status" value="1"/>
</dbReference>
<keyword evidence="6" id="KW-0597">Phosphoprotein</keyword>
<dbReference type="GO" id="GO:0000036">
    <property type="term" value="F:acyl carrier activity"/>
    <property type="evidence" value="ECO:0007669"/>
    <property type="project" value="TreeGrafter"/>
</dbReference>
<evidence type="ECO:0000256" key="12">
    <source>
        <dbReference type="ARBA" id="ARBA00023160"/>
    </source>
</evidence>
<proteinExistence type="inferred from homology"/>
<keyword evidence="16" id="KW-1185">Reference proteome</keyword>
<dbReference type="GO" id="GO:0000035">
    <property type="term" value="F:acyl binding"/>
    <property type="evidence" value="ECO:0007669"/>
    <property type="project" value="TreeGrafter"/>
</dbReference>
<dbReference type="EMBL" id="JMKJ01000579">
    <property type="protein sequence ID" value="KGG50464.1"/>
    <property type="molecule type" value="Genomic_DNA"/>
</dbReference>
<name>A0A098VNV2_9MICR</name>
<evidence type="ECO:0000256" key="13">
    <source>
        <dbReference type="RuleBase" id="RU000722"/>
    </source>
</evidence>
<dbReference type="HOGENOM" id="CLU_108696_0_2_1"/>
<evidence type="ECO:0000256" key="6">
    <source>
        <dbReference type="ARBA" id="ARBA00022553"/>
    </source>
</evidence>
<reference evidence="15 16" key="1">
    <citation type="submission" date="2014-04" db="EMBL/GenBank/DDBJ databases">
        <title>A new species of microsporidia sheds light on the evolution of extreme parasitism.</title>
        <authorList>
            <person name="Haag K.L."/>
            <person name="James T.Y."/>
            <person name="Larsson R."/>
            <person name="Schaer T.M."/>
            <person name="Refardt D."/>
            <person name="Pombert J.-F."/>
            <person name="Ebert D."/>
        </authorList>
    </citation>
    <scope>NUCLEOTIDE SEQUENCE [LARGE SCALE GENOMIC DNA]</scope>
    <source>
        <strain evidence="15 16">UGP3</strain>
        <tissue evidence="15">Spores</tissue>
    </source>
</reference>
<keyword evidence="7" id="KW-0276">Fatty acid metabolism</keyword>
<organism evidence="15 16">
    <name type="scientific">Mitosporidium daphniae</name>
    <dbReference type="NCBI Taxonomy" id="1485682"/>
    <lineage>
        <taxon>Eukaryota</taxon>
        <taxon>Fungi</taxon>
        <taxon>Fungi incertae sedis</taxon>
        <taxon>Microsporidia</taxon>
        <taxon>Mitosporidium</taxon>
    </lineage>
</organism>
<dbReference type="InterPro" id="IPR036736">
    <property type="entry name" value="ACP-like_sf"/>
</dbReference>
<evidence type="ECO:0000256" key="3">
    <source>
        <dbReference type="ARBA" id="ARBA00022448"/>
    </source>
</evidence>
<dbReference type="PANTHER" id="PTHR20863:SF28">
    <property type="entry name" value="ACYL CARRIER PROTEIN, MITOCHONDRIAL"/>
    <property type="match status" value="1"/>
</dbReference>
<keyword evidence="8" id="KW-0809">Transit peptide</keyword>
<evidence type="ECO:0000256" key="8">
    <source>
        <dbReference type="ARBA" id="ARBA00022946"/>
    </source>
</evidence>
<dbReference type="RefSeq" id="XP_013236891.1">
    <property type="nucleotide sequence ID" value="XM_013381437.1"/>
</dbReference>
<keyword evidence="11" id="KW-0496">Mitochondrion</keyword>
<dbReference type="PANTHER" id="PTHR20863">
    <property type="entry name" value="ACYL CARRIER PROTEIN"/>
    <property type="match status" value="1"/>
</dbReference>
<evidence type="ECO:0000256" key="4">
    <source>
        <dbReference type="ARBA" id="ARBA00022450"/>
    </source>
</evidence>
<sequence length="108" mass="12203">MNSLWNKSFYLSRFILHSKSAVVRPRWVSYSTSGTDNISERVLSVLKTIDRIDTSKDLGLDSLDMVEAIIAIEEEFGIEIPDRVADSIKTPADVVAFITEEQARNRVN</sequence>
<dbReference type="Pfam" id="PF00550">
    <property type="entry name" value="PP-binding"/>
    <property type="match status" value="1"/>
</dbReference>
<dbReference type="InterPro" id="IPR003231">
    <property type="entry name" value="ACP"/>
</dbReference>
<dbReference type="Proteomes" id="UP000029725">
    <property type="component" value="Unassembled WGS sequence"/>
</dbReference>
<dbReference type="AlphaFoldDB" id="A0A098VNV2"/>
<evidence type="ECO:0000256" key="2">
    <source>
        <dbReference type="ARBA" id="ARBA00010930"/>
    </source>
</evidence>
<comment type="subcellular location">
    <subcellularLocation>
        <location evidence="1">Mitochondrion</location>
    </subcellularLocation>
</comment>
<evidence type="ECO:0000256" key="1">
    <source>
        <dbReference type="ARBA" id="ARBA00004173"/>
    </source>
</evidence>
<dbReference type="GeneID" id="25260680"/>
<evidence type="ECO:0000256" key="11">
    <source>
        <dbReference type="ARBA" id="ARBA00023128"/>
    </source>
</evidence>
<dbReference type="Gene3D" id="1.10.1200.10">
    <property type="entry name" value="ACP-like"/>
    <property type="match status" value="1"/>
</dbReference>
<dbReference type="SMR" id="A0A098VNV2"/>
<comment type="similarity">
    <text evidence="2">Belongs to the acyl carrier protein (ACP) family.</text>
</comment>
<keyword evidence="10" id="KW-0443">Lipid metabolism</keyword>
<evidence type="ECO:0000259" key="14">
    <source>
        <dbReference type="PROSITE" id="PS50075"/>
    </source>
</evidence>
<keyword evidence="9" id="KW-0249">Electron transport</keyword>
<keyword evidence="4 13" id="KW-0596">Phosphopantetheine</keyword>
<gene>
    <name evidence="15" type="ORF">DI09_6p480</name>
</gene>
<comment type="caution">
    <text evidence="15">The sequence shown here is derived from an EMBL/GenBank/DDBJ whole genome shotgun (WGS) entry which is preliminary data.</text>
</comment>
<accession>A0A098VNV2</accession>
<protein>
    <recommendedName>
        <fullName evidence="13">Acyl carrier protein</fullName>
    </recommendedName>
</protein>
<evidence type="ECO:0000313" key="15">
    <source>
        <dbReference type="EMBL" id="KGG50464.1"/>
    </source>
</evidence>
<comment type="function">
    <text evidence="13">Carrier of the growing fatty acid chain in fatty acid biosynthesis.</text>
</comment>
<dbReference type="VEuPathDB" id="MicrosporidiaDB:DI09_6p480"/>
<evidence type="ECO:0000256" key="5">
    <source>
        <dbReference type="ARBA" id="ARBA00022516"/>
    </source>
</evidence>
<keyword evidence="5 13" id="KW-0444">Lipid biosynthesis</keyword>
<dbReference type="GO" id="GO:0005739">
    <property type="term" value="C:mitochondrion"/>
    <property type="evidence" value="ECO:0007669"/>
    <property type="project" value="UniProtKB-SubCell"/>
</dbReference>
<keyword evidence="12 13" id="KW-0275">Fatty acid biosynthesis</keyword>
<evidence type="ECO:0000256" key="10">
    <source>
        <dbReference type="ARBA" id="ARBA00023098"/>
    </source>
</evidence>
<keyword evidence="3" id="KW-0813">Transport</keyword>